<dbReference type="EMBL" id="BAAAQD010000009">
    <property type="protein sequence ID" value="GAA1525267.1"/>
    <property type="molecule type" value="Genomic_DNA"/>
</dbReference>
<reference evidence="5" key="1">
    <citation type="journal article" date="2019" name="Int. J. Syst. Evol. Microbiol.">
        <title>The Global Catalogue of Microorganisms (GCM) 10K type strain sequencing project: providing services to taxonomists for standard genome sequencing and annotation.</title>
        <authorList>
            <consortium name="The Broad Institute Genomics Platform"/>
            <consortium name="The Broad Institute Genome Sequencing Center for Infectious Disease"/>
            <person name="Wu L."/>
            <person name="Ma J."/>
        </authorList>
    </citation>
    <scope>NUCLEOTIDE SEQUENCE [LARGE SCALE GENOMIC DNA]</scope>
    <source>
        <strain evidence="5">JCM 15933</strain>
    </source>
</reference>
<proteinExistence type="inferred from homology"/>
<dbReference type="PANTHER" id="PTHR33392">
    <property type="entry name" value="POLYISOPRENYL-TEICHOIC ACID--PEPTIDOGLYCAN TEICHOIC ACID TRANSFERASE TAGU"/>
    <property type="match status" value="1"/>
</dbReference>
<dbReference type="Pfam" id="PF03816">
    <property type="entry name" value="LytR_cpsA_psr"/>
    <property type="match status" value="1"/>
</dbReference>
<gene>
    <name evidence="4" type="ORF">GCM10009827_047460</name>
</gene>
<dbReference type="PANTHER" id="PTHR33392:SF6">
    <property type="entry name" value="POLYISOPRENYL-TEICHOIC ACID--PEPTIDOGLYCAN TEICHOIC ACID TRANSFERASE TAGU"/>
    <property type="match status" value="1"/>
</dbReference>
<comment type="similarity">
    <text evidence="1">Belongs to the LytR/CpsA/Psr (LCP) family.</text>
</comment>
<organism evidence="4 5">
    <name type="scientific">Dactylosporangium maewongense</name>
    <dbReference type="NCBI Taxonomy" id="634393"/>
    <lineage>
        <taxon>Bacteria</taxon>
        <taxon>Bacillati</taxon>
        <taxon>Actinomycetota</taxon>
        <taxon>Actinomycetes</taxon>
        <taxon>Micromonosporales</taxon>
        <taxon>Micromonosporaceae</taxon>
        <taxon>Dactylosporangium</taxon>
    </lineage>
</organism>
<evidence type="ECO:0000259" key="3">
    <source>
        <dbReference type="Pfam" id="PF03816"/>
    </source>
</evidence>
<dbReference type="Proteomes" id="UP001501470">
    <property type="component" value="Unassembled WGS sequence"/>
</dbReference>
<dbReference type="InterPro" id="IPR004474">
    <property type="entry name" value="LytR_CpsA_psr"/>
</dbReference>
<protein>
    <recommendedName>
        <fullName evidence="3">Cell envelope-related transcriptional attenuator domain-containing protein</fullName>
    </recommendedName>
</protein>
<accession>A0ABP4LMG2</accession>
<comment type="caution">
    <text evidence="4">The sequence shown here is derived from an EMBL/GenBank/DDBJ whole genome shotgun (WGS) entry which is preliminary data.</text>
</comment>
<feature type="compositionally biased region" description="Polar residues" evidence="2">
    <location>
        <begin position="387"/>
        <end position="401"/>
    </location>
</feature>
<evidence type="ECO:0000256" key="1">
    <source>
        <dbReference type="ARBA" id="ARBA00006068"/>
    </source>
</evidence>
<sequence>MEGRAVAKKKRKDPLWAKLLLVLGALLLVASGGGLIGGKLLLDHYSDQITHEGGLGQAAAEGNIIDGPINLLLVGVDERAGNAEMGARADSIIIAHIPASHDAVYLTSIPRDTRVRIPAFPKTKYTGGTGKINAAFQAGSENGGGREGGLELLAETVKELTGGLRFNGAAIVNFDGFKGLVDAMGGVHMCVDERVISIHTGWNTKTGKEGVPYNFVNDLPTTLKPNMRAQTYEVGCYDMAAWEALDYVRQRDKLANNDGDYGRQRHQQQFIKAMLKKATSSGVMLNPIKITEILNRMGDAVSFYNNKIDLTDWIFTLKGIKPDQMVTLKVNNGDFHSETIGGQSYEILDDNAKALLTAIARDEVGPFLAGHPEMINNNADQPAVTPGATTAKSPSGKPSTR</sequence>
<dbReference type="Gene3D" id="3.40.630.190">
    <property type="entry name" value="LCP protein"/>
    <property type="match status" value="1"/>
</dbReference>
<feature type="domain" description="Cell envelope-related transcriptional attenuator" evidence="3">
    <location>
        <begin position="88"/>
        <end position="279"/>
    </location>
</feature>
<evidence type="ECO:0000313" key="4">
    <source>
        <dbReference type="EMBL" id="GAA1525267.1"/>
    </source>
</evidence>
<keyword evidence="5" id="KW-1185">Reference proteome</keyword>
<evidence type="ECO:0000313" key="5">
    <source>
        <dbReference type="Proteomes" id="UP001501470"/>
    </source>
</evidence>
<name>A0ABP4LMG2_9ACTN</name>
<dbReference type="InterPro" id="IPR050922">
    <property type="entry name" value="LytR/CpsA/Psr_CW_biosynth"/>
</dbReference>
<feature type="region of interest" description="Disordered" evidence="2">
    <location>
        <begin position="371"/>
        <end position="401"/>
    </location>
</feature>
<evidence type="ECO:0000256" key="2">
    <source>
        <dbReference type="SAM" id="MobiDB-lite"/>
    </source>
</evidence>